<dbReference type="GO" id="GO:0016779">
    <property type="term" value="F:nucleotidyltransferase activity"/>
    <property type="evidence" value="ECO:0007669"/>
    <property type="project" value="UniProtKB-KW"/>
</dbReference>
<dbReference type="AlphaFoldDB" id="A0A8J2XST4"/>
<dbReference type="CDD" id="cd02523">
    <property type="entry name" value="PC_cytidylyltransferase"/>
    <property type="match status" value="1"/>
</dbReference>
<dbReference type="InterPro" id="IPR050065">
    <property type="entry name" value="GlmU-like"/>
</dbReference>
<evidence type="ECO:0000259" key="3">
    <source>
        <dbReference type="Pfam" id="PF00483"/>
    </source>
</evidence>
<name>A0A8J2XST4_9BACT</name>
<organism evidence="4 5">
    <name type="scientific">Puia dinghuensis</name>
    <dbReference type="NCBI Taxonomy" id="1792502"/>
    <lineage>
        <taxon>Bacteria</taxon>
        <taxon>Pseudomonadati</taxon>
        <taxon>Bacteroidota</taxon>
        <taxon>Chitinophagia</taxon>
        <taxon>Chitinophagales</taxon>
        <taxon>Chitinophagaceae</taxon>
        <taxon>Puia</taxon>
    </lineage>
</organism>
<dbReference type="Gene3D" id="3.90.550.10">
    <property type="entry name" value="Spore Coat Polysaccharide Biosynthesis Protein SpsA, Chain A"/>
    <property type="match status" value="1"/>
</dbReference>
<evidence type="ECO:0000256" key="2">
    <source>
        <dbReference type="ARBA" id="ARBA00022695"/>
    </source>
</evidence>
<keyword evidence="2" id="KW-0548">Nucleotidyltransferase</keyword>
<gene>
    <name evidence="4" type="ORF">GCM10011511_15820</name>
</gene>
<evidence type="ECO:0000313" key="5">
    <source>
        <dbReference type="Proteomes" id="UP000607559"/>
    </source>
</evidence>
<reference evidence="4" key="1">
    <citation type="journal article" date="2014" name="Int. J. Syst. Evol. Microbiol.">
        <title>Complete genome sequence of Corynebacterium casei LMG S-19264T (=DSM 44701T), isolated from a smear-ripened cheese.</title>
        <authorList>
            <consortium name="US DOE Joint Genome Institute (JGI-PGF)"/>
            <person name="Walter F."/>
            <person name="Albersmeier A."/>
            <person name="Kalinowski J."/>
            <person name="Ruckert C."/>
        </authorList>
    </citation>
    <scope>NUCLEOTIDE SEQUENCE</scope>
    <source>
        <strain evidence="4">CGMCC 1.15448</strain>
    </source>
</reference>
<reference evidence="4" key="2">
    <citation type="submission" date="2020-09" db="EMBL/GenBank/DDBJ databases">
        <authorList>
            <person name="Sun Q."/>
            <person name="Zhou Y."/>
        </authorList>
    </citation>
    <scope>NUCLEOTIDE SEQUENCE</scope>
    <source>
        <strain evidence="4">CGMCC 1.15448</strain>
    </source>
</reference>
<accession>A0A8J2XST4</accession>
<dbReference type="EMBL" id="BMJC01000001">
    <property type="protein sequence ID" value="GGA93255.1"/>
    <property type="molecule type" value="Genomic_DNA"/>
</dbReference>
<feature type="domain" description="Nucleotidyl transferase" evidence="3">
    <location>
        <begin position="2"/>
        <end position="113"/>
    </location>
</feature>
<dbReference type="RefSeq" id="WP_188930240.1">
    <property type="nucleotide sequence ID" value="NZ_BMJC01000001.1"/>
</dbReference>
<dbReference type="SUPFAM" id="SSF53448">
    <property type="entry name" value="Nucleotide-diphospho-sugar transferases"/>
    <property type="match status" value="1"/>
</dbReference>
<dbReference type="InterPro" id="IPR029044">
    <property type="entry name" value="Nucleotide-diphossugar_trans"/>
</dbReference>
<sequence length="243" mass="27627">MKVIIPAAGKGLRLQPMTYFSPKCLVEINGKPLLYYLLSSLKTLGVTDVTIVTGYMHAMIEEYVASSFNFPSVTCINNDHFESTNSIVSISLTRHLWDGEFCIIDSDLLVRPPLLEQLILNNGTYLIVDNSKPAEAIDMKVQVQNARFIFMDKMLRRKDTFGEFFGLSRWDPESSAILSTAIDSYLARGETNVWYEYAIRDMATNYSLPIRTCSSEMWCEIDTAEDYSKAIDFATKWRDAFPS</sequence>
<evidence type="ECO:0000256" key="1">
    <source>
        <dbReference type="ARBA" id="ARBA00022679"/>
    </source>
</evidence>
<dbReference type="Proteomes" id="UP000607559">
    <property type="component" value="Unassembled WGS sequence"/>
</dbReference>
<dbReference type="PANTHER" id="PTHR43584:SF8">
    <property type="entry name" value="N-ACETYLMURAMATE ALPHA-1-PHOSPHATE URIDYLYLTRANSFERASE"/>
    <property type="match status" value="1"/>
</dbReference>
<dbReference type="InterPro" id="IPR005835">
    <property type="entry name" value="NTP_transferase_dom"/>
</dbReference>
<keyword evidence="5" id="KW-1185">Reference proteome</keyword>
<evidence type="ECO:0000313" key="4">
    <source>
        <dbReference type="EMBL" id="GGA93255.1"/>
    </source>
</evidence>
<keyword evidence="1" id="KW-0808">Transferase</keyword>
<proteinExistence type="predicted"/>
<protein>
    <submittedName>
        <fullName evidence="4">Nucleotidyltransferase</fullName>
    </submittedName>
</protein>
<dbReference type="PANTHER" id="PTHR43584">
    <property type="entry name" value="NUCLEOTIDYL TRANSFERASE"/>
    <property type="match status" value="1"/>
</dbReference>
<comment type="caution">
    <text evidence="4">The sequence shown here is derived from an EMBL/GenBank/DDBJ whole genome shotgun (WGS) entry which is preliminary data.</text>
</comment>
<dbReference type="Pfam" id="PF00483">
    <property type="entry name" value="NTP_transferase"/>
    <property type="match status" value="1"/>
</dbReference>